<evidence type="ECO:0000256" key="1">
    <source>
        <dbReference type="SAM" id="MobiDB-lite"/>
    </source>
</evidence>
<accession>A0A084WTZ7</accession>
<reference evidence="3" key="2">
    <citation type="submission" date="2020-05" db="UniProtKB">
        <authorList>
            <consortium name="EnsemblMetazoa"/>
        </authorList>
    </citation>
    <scope>IDENTIFICATION</scope>
</reference>
<name>A0A084WTZ7_ANOSI</name>
<proteinExistence type="predicted"/>
<reference evidence="2 4" key="1">
    <citation type="journal article" date="2014" name="BMC Genomics">
        <title>Genome sequence of Anopheles sinensis provides insight into genetics basis of mosquito competence for malaria parasites.</title>
        <authorList>
            <person name="Zhou D."/>
            <person name="Zhang D."/>
            <person name="Ding G."/>
            <person name="Shi L."/>
            <person name="Hou Q."/>
            <person name="Ye Y."/>
            <person name="Xu Y."/>
            <person name="Zhou H."/>
            <person name="Xiong C."/>
            <person name="Li S."/>
            <person name="Yu J."/>
            <person name="Hong S."/>
            <person name="Yu X."/>
            <person name="Zou P."/>
            <person name="Chen C."/>
            <person name="Chang X."/>
            <person name="Wang W."/>
            <person name="Lv Y."/>
            <person name="Sun Y."/>
            <person name="Ma L."/>
            <person name="Shen B."/>
            <person name="Zhu C."/>
        </authorList>
    </citation>
    <scope>NUCLEOTIDE SEQUENCE [LARGE SCALE GENOMIC DNA]</scope>
</reference>
<dbReference type="AlphaFoldDB" id="A0A084WTZ7"/>
<dbReference type="VEuPathDB" id="VectorBase:ASIC022065"/>
<evidence type="ECO:0000313" key="3">
    <source>
        <dbReference type="EnsemblMetazoa" id="ASIC022065-PA"/>
    </source>
</evidence>
<feature type="region of interest" description="Disordered" evidence="1">
    <location>
        <begin position="1"/>
        <end position="31"/>
    </location>
</feature>
<dbReference type="EMBL" id="KE525421">
    <property type="protein sequence ID" value="KFB53691.1"/>
    <property type="molecule type" value="Genomic_DNA"/>
</dbReference>
<gene>
    <name evidence="2" type="ORF">ZHAS_00022065</name>
</gene>
<keyword evidence="4" id="KW-1185">Reference proteome</keyword>
<organism evidence="2">
    <name type="scientific">Anopheles sinensis</name>
    <name type="common">Mosquito</name>
    <dbReference type="NCBI Taxonomy" id="74873"/>
    <lineage>
        <taxon>Eukaryota</taxon>
        <taxon>Metazoa</taxon>
        <taxon>Ecdysozoa</taxon>
        <taxon>Arthropoda</taxon>
        <taxon>Hexapoda</taxon>
        <taxon>Insecta</taxon>
        <taxon>Pterygota</taxon>
        <taxon>Neoptera</taxon>
        <taxon>Endopterygota</taxon>
        <taxon>Diptera</taxon>
        <taxon>Nematocera</taxon>
        <taxon>Culicoidea</taxon>
        <taxon>Culicidae</taxon>
        <taxon>Anophelinae</taxon>
        <taxon>Anopheles</taxon>
    </lineage>
</organism>
<dbReference type="Proteomes" id="UP000030765">
    <property type="component" value="Unassembled WGS sequence"/>
</dbReference>
<protein>
    <submittedName>
        <fullName evidence="2 3">Uncharacterized protein</fullName>
    </submittedName>
</protein>
<dbReference type="EMBL" id="ATLV01026970">
    <property type="status" value="NOT_ANNOTATED_CDS"/>
    <property type="molecule type" value="Genomic_DNA"/>
</dbReference>
<sequence length="57" mass="5774">MPTASMPSPCADVGKGSGKKEANGGGVGGGRKECAECICTGWVESCWKDGASPEWLV</sequence>
<dbReference type="EnsemblMetazoa" id="ASIC022065-RA">
    <property type="protein sequence ID" value="ASIC022065-PA"/>
    <property type="gene ID" value="ASIC022065"/>
</dbReference>
<evidence type="ECO:0000313" key="4">
    <source>
        <dbReference type="Proteomes" id="UP000030765"/>
    </source>
</evidence>
<evidence type="ECO:0000313" key="2">
    <source>
        <dbReference type="EMBL" id="KFB53691.1"/>
    </source>
</evidence>